<dbReference type="PANTHER" id="PTHR47460">
    <property type="entry name" value="SERINE/THREONINE-PROTEIN KINASE-LIKE PROTEIN ACR4"/>
    <property type="match status" value="1"/>
</dbReference>
<dbReference type="AlphaFoldDB" id="D8R803"/>
<protein>
    <recommendedName>
        <fullName evidence="2">non-specific serine/threonine protein kinase</fullName>
        <ecNumber evidence="2">2.7.11.1</ecNumber>
    </recommendedName>
</protein>
<comment type="catalytic activity">
    <reaction evidence="11">
        <text>L-seryl-[protein] + ATP = O-phospho-L-seryl-[protein] + ADP + H(+)</text>
        <dbReference type="Rhea" id="RHEA:17989"/>
        <dbReference type="Rhea" id="RHEA-COMP:9863"/>
        <dbReference type="Rhea" id="RHEA-COMP:11604"/>
        <dbReference type="ChEBI" id="CHEBI:15378"/>
        <dbReference type="ChEBI" id="CHEBI:29999"/>
        <dbReference type="ChEBI" id="CHEBI:30616"/>
        <dbReference type="ChEBI" id="CHEBI:83421"/>
        <dbReference type="ChEBI" id="CHEBI:456216"/>
        <dbReference type="EC" id="2.7.11.1"/>
    </reaction>
</comment>
<dbReference type="PANTHER" id="PTHR47460:SF1">
    <property type="entry name" value="SERINE_THREONINE-PROTEIN KINASE-LIKE PROTEIN ACR4"/>
    <property type="match status" value="1"/>
</dbReference>
<dbReference type="EMBL" id="GL377573">
    <property type="protein sequence ID" value="EFJ31620.1"/>
    <property type="molecule type" value="Genomic_DNA"/>
</dbReference>
<dbReference type="HOGENOM" id="CLU_588505_0_0_1"/>
<dbReference type="STRING" id="88036.D8R803"/>
<evidence type="ECO:0000256" key="1">
    <source>
        <dbReference type="ARBA" id="ARBA00004479"/>
    </source>
</evidence>
<comment type="catalytic activity">
    <reaction evidence="10">
        <text>L-threonyl-[protein] + ATP = O-phospho-L-threonyl-[protein] + ADP + H(+)</text>
        <dbReference type="Rhea" id="RHEA:46608"/>
        <dbReference type="Rhea" id="RHEA-COMP:11060"/>
        <dbReference type="Rhea" id="RHEA-COMP:11605"/>
        <dbReference type="ChEBI" id="CHEBI:15378"/>
        <dbReference type="ChEBI" id="CHEBI:30013"/>
        <dbReference type="ChEBI" id="CHEBI:30616"/>
        <dbReference type="ChEBI" id="CHEBI:61977"/>
        <dbReference type="ChEBI" id="CHEBI:456216"/>
        <dbReference type="EC" id="2.7.11.1"/>
    </reaction>
</comment>
<dbReference type="Gramene" id="EFJ31620">
    <property type="protein sequence ID" value="EFJ31620"/>
    <property type="gene ID" value="SELMODRAFT_408347"/>
</dbReference>
<keyword evidence="9" id="KW-0325">Glycoprotein</keyword>
<proteinExistence type="predicted"/>
<evidence type="ECO:0000256" key="5">
    <source>
        <dbReference type="ARBA" id="ARBA00022989"/>
    </source>
</evidence>
<gene>
    <name evidence="13" type="ORF">SELMODRAFT_408347</name>
</gene>
<accession>D8R803</accession>
<keyword evidence="7" id="KW-1015">Disulfide bond</keyword>
<dbReference type="Pfam" id="PF13540">
    <property type="entry name" value="RCC1_2"/>
    <property type="match status" value="2"/>
</dbReference>
<dbReference type="EC" id="2.7.11.1" evidence="2"/>
<reference evidence="13 14" key="1">
    <citation type="journal article" date="2011" name="Science">
        <title>The Selaginella genome identifies genetic changes associated with the evolution of vascular plants.</title>
        <authorList>
            <person name="Banks J.A."/>
            <person name="Nishiyama T."/>
            <person name="Hasebe M."/>
            <person name="Bowman J.L."/>
            <person name="Gribskov M."/>
            <person name="dePamphilis C."/>
            <person name="Albert V.A."/>
            <person name="Aono N."/>
            <person name="Aoyama T."/>
            <person name="Ambrose B.A."/>
            <person name="Ashton N.W."/>
            <person name="Axtell M.J."/>
            <person name="Barker E."/>
            <person name="Barker M.S."/>
            <person name="Bennetzen J.L."/>
            <person name="Bonawitz N.D."/>
            <person name="Chapple C."/>
            <person name="Cheng C."/>
            <person name="Correa L.G."/>
            <person name="Dacre M."/>
            <person name="DeBarry J."/>
            <person name="Dreyer I."/>
            <person name="Elias M."/>
            <person name="Engstrom E.M."/>
            <person name="Estelle M."/>
            <person name="Feng L."/>
            <person name="Finet C."/>
            <person name="Floyd S.K."/>
            <person name="Frommer W.B."/>
            <person name="Fujita T."/>
            <person name="Gramzow L."/>
            <person name="Gutensohn M."/>
            <person name="Harholt J."/>
            <person name="Hattori M."/>
            <person name="Heyl A."/>
            <person name="Hirai T."/>
            <person name="Hiwatashi Y."/>
            <person name="Ishikawa M."/>
            <person name="Iwata M."/>
            <person name="Karol K.G."/>
            <person name="Koehler B."/>
            <person name="Kolukisaoglu U."/>
            <person name="Kubo M."/>
            <person name="Kurata T."/>
            <person name="Lalonde S."/>
            <person name="Li K."/>
            <person name="Li Y."/>
            <person name="Litt A."/>
            <person name="Lyons E."/>
            <person name="Manning G."/>
            <person name="Maruyama T."/>
            <person name="Michael T.P."/>
            <person name="Mikami K."/>
            <person name="Miyazaki S."/>
            <person name="Morinaga S."/>
            <person name="Murata T."/>
            <person name="Mueller-Roeber B."/>
            <person name="Nelson D.R."/>
            <person name="Obara M."/>
            <person name="Oguri Y."/>
            <person name="Olmstead R.G."/>
            <person name="Onodera N."/>
            <person name="Petersen B.L."/>
            <person name="Pils B."/>
            <person name="Prigge M."/>
            <person name="Rensing S.A."/>
            <person name="Riano-Pachon D.M."/>
            <person name="Roberts A.W."/>
            <person name="Sato Y."/>
            <person name="Scheller H.V."/>
            <person name="Schulz B."/>
            <person name="Schulz C."/>
            <person name="Shakirov E.V."/>
            <person name="Shibagaki N."/>
            <person name="Shinohara N."/>
            <person name="Shippen D.E."/>
            <person name="Soerensen I."/>
            <person name="Sotooka R."/>
            <person name="Sugimoto N."/>
            <person name="Sugita M."/>
            <person name="Sumikawa N."/>
            <person name="Tanurdzic M."/>
            <person name="Theissen G."/>
            <person name="Ulvskov P."/>
            <person name="Wakazuki S."/>
            <person name="Weng J.K."/>
            <person name="Willats W.W."/>
            <person name="Wipf D."/>
            <person name="Wolf P.G."/>
            <person name="Yang L."/>
            <person name="Zimmer A.D."/>
            <person name="Zhu Q."/>
            <person name="Mitros T."/>
            <person name="Hellsten U."/>
            <person name="Loque D."/>
            <person name="Otillar R."/>
            <person name="Salamov A."/>
            <person name="Schmutz J."/>
            <person name="Shapiro H."/>
            <person name="Lindquist E."/>
            <person name="Lucas S."/>
            <person name="Rokhsar D."/>
            <person name="Grigoriev I.V."/>
        </authorList>
    </citation>
    <scope>NUCLEOTIDE SEQUENCE [LARGE SCALE GENOMIC DNA]</scope>
</reference>
<dbReference type="GO" id="GO:0090392">
    <property type="term" value="P:sepal giant cell differentiation"/>
    <property type="evidence" value="ECO:0000318"/>
    <property type="project" value="GO_Central"/>
</dbReference>
<dbReference type="eggNOG" id="ENOG502QUN0">
    <property type="taxonomic scope" value="Eukaryota"/>
</dbReference>
<evidence type="ECO:0000256" key="8">
    <source>
        <dbReference type="ARBA" id="ARBA00023170"/>
    </source>
</evidence>
<keyword evidence="4" id="KW-0732">Signal</keyword>
<dbReference type="GO" id="GO:0009786">
    <property type="term" value="P:regulation of asymmetric cell division"/>
    <property type="evidence" value="ECO:0000318"/>
    <property type="project" value="GO_Central"/>
</dbReference>
<evidence type="ECO:0000256" key="4">
    <source>
        <dbReference type="ARBA" id="ARBA00022729"/>
    </source>
</evidence>
<dbReference type="Gene3D" id="2.130.10.30">
    <property type="entry name" value="Regulator of chromosome condensation 1/beta-lactamase-inhibitor protein II"/>
    <property type="match status" value="1"/>
</dbReference>
<evidence type="ECO:0000256" key="3">
    <source>
        <dbReference type="ARBA" id="ARBA00022692"/>
    </source>
</evidence>
<evidence type="ECO:0000256" key="6">
    <source>
        <dbReference type="ARBA" id="ARBA00023136"/>
    </source>
</evidence>
<evidence type="ECO:0000256" key="9">
    <source>
        <dbReference type="ARBA" id="ARBA00023180"/>
    </source>
</evidence>
<dbReference type="InterPro" id="IPR009091">
    <property type="entry name" value="RCC1/BLIP-II"/>
</dbReference>
<feature type="transmembrane region" description="Helical" evidence="12">
    <location>
        <begin position="12"/>
        <end position="36"/>
    </location>
</feature>
<evidence type="ECO:0000256" key="7">
    <source>
        <dbReference type="ARBA" id="ARBA00023157"/>
    </source>
</evidence>
<evidence type="ECO:0000313" key="13">
    <source>
        <dbReference type="EMBL" id="EFJ31620.1"/>
    </source>
</evidence>
<evidence type="ECO:0000256" key="10">
    <source>
        <dbReference type="ARBA" id="ARBA00047899"/>
    </source>
</evidence>
<name>D8R803_SELML</name>
<evidence type="ECO:0000256" key="2">
    <source>
        <dbReference type="ARBA" id="ARBA00012513"/>
    </source>
</evidence>
<evidence type="ECO:0000313" key="14">
    <source>
        <dbReference type="Proteomes" id="UP000001514"/>
    </source>
</evidence>
<keyword evidence="6 12" id="KW-0472">Membrane</keyword>
<dbReference type="GO" id="GO:0005886">
    <property type="term" value="C:plasma membrane"/>
    <property type="evidence" value="ECO:0000318"/>
    <property type="project" value="GO_Central"/>
</dbReference>
<dbReference type="GO" id="GO:0004672">
    <property type="term" value="F:protein kinase activity"/>
    <property type="evidence" value="ECO:0000318"/>
    <property type="project" value="GO_Central"/>
</dbReference>
<keyword evidence="14" id="KW-1185">Reference proteome</keyword>
<evidence type="ECO:0000256" key="11">
    <source>
        <dbReference type="ARBA" id="ARBA00048679"/>
    </source>
</evidence>
<evidence type="ECO:0000256" key="12">
    <source>
        <dbReference type="SAM" id="Phobius"/>
    </source>
</evidence>
<comment type="subcellular location">
    <subcellularLocation>
        <location evidence="1">Membrane</location>
        <topology evidence="1">Single-pass type I membrane protein</topology>
    </subcellularLocation>
</comment>
<keyword evidence="5 12" id="KW-1133">Transmembrane helix</keyword>
<dbReference type="GO" id="GO:0004674">
    <property type="term" value="F:protein serine/threonine kinase activity"/>
    <property type="evidence" value="ECO:0007669"/>
    <property type="project" value="UniProtKB-KW"/>
</dbReference>
<dbReference type="SUPFAM" id="SSF50985">
    <property type="entry name" value="RCC1/BLIP-II"/>
    <property type="match status" value="1"/>
</dbReference>
<organism evidence="14">
    <name type="scientific">Selaginella moellendorffii</name>
    <name type="common">Spikemoss</name>
    <dbReference type="NCBI Taxonomy" id="88036"/>
    <lineage>
        <taxon>Eukaryota</taxon>
        <taxon>Viridiplantae</taxon>
        <taxon>Streptophyta</taxon>
        <taxon>Embryophyta</taxon>
        <taxon>Tracheophyta</taxon>
        <taxon>Lycopodiopsida</taxon>
        <taxon>Selaginellales</taxon>
        <taxon>Selaginellaceae</taxon>
        <taxon>Selaginella</taxon>
    </lineage>
</organism>
<keyword evidence="3 12" id="KW-0812">Transmembrane</keyword>
<sequence length="462" mass="48737">MDLDGSNRLLRLIAIFLSIVSAAHAFGYMSTMAALWGSGSSPVKSFSVCGIDASSGNPRCWGTFAINNASIPPANISLWSLTGGAYFACGLTLDGHNPVCWGQTPGSIVPAAFQSVRYSTINCGGWHVCAIRDKSILPGDEGRVDCWGNNDFGQCSPPITIPMRSITAGDYFSCGLTQYTGRVVCWGQMSGDHNDSAQRNRFNQRSLFDTIAAGRTHVCGILRKDHRALCWGANDHGQCSPPEGVAFSAISAGMFHTCGIRLDNHSAQCWGDDSVGQSSAPAGVAFSLITAGDRYTCGVRLDRDDHGGVECWGNQVAAPPDLGFNASQGVCVESSSCRSTQFELAPLVVVAGDNLTETAATTGCKICSPCATCGDGFYEAAACGQSRDTECSSCAACRFHEHDRCTKVCERYRRMGDDGRGSGRKKPAAVTAAKSSVKAAAVPFLAGKTTVMAVVIFSLALF</sequence>
<dbReference type="Proteomes" id="UP000001514">
    <property type="component" value="Unassembled WGS sequence"/>
</dbReference>
<dbReference type="InParanoid" id="D8R803"/>
<keyword evidence="8" id="KW-0675">Receptor</keyword>
<dbReference type="KEGG" id="smo:SELMODRAFT_408347"/>